<feature type="chain" id="PRO_5001529122" evidence="1">
    <location>
        <begin position="21"/>
        <end position="221"/>
    </location>
</feature>
<name>A0A024FUB0_9STRA</name>
<dbReference type="InParanoid" id="A0A024FUB0"/>
<comment type="caution">
    <text evidence="2">The sequence shown here is derived from an EMBL/GenBank/DDBJ whole genome shotgun (WGS) entry which is preliminary data.</text>
</comment>
<keyword evidence="3" id="KW-1185">Reference proteome</keyword>
<dbReference type="EMBL" id="CAIX01000181">
    <property type="protein sequence ID" value="CCI10254.1"/>
    <property type="molecule type" value="Genomic_DNA"/>
</dbReference>
<dbReference type="Proteomes" id="UP000053237">
    <property type="component" value="Unassembled WGS sequence"/>
</dbReference>
<reference evidence="2 3" key="1">
    <citation type="submission" date="2012-05" db="EMBL/GenBank/DDBJ databases">
        <title>Recombination and specialization in a pathogen metapopulation.</title>
        <authorList>
            <person name="Gardiner A."/>
            <person name="Kemen E."/>
            <person name="Schultz-Larsen T."/>
            <person name="MacLean D."/>
            <person name="Van Oosterhout C."/>
            <person name="Jones J.D.G."/>
        </authorList>
    </citation>
    <scope>NUCLEOTIDE SEQUENCE [LARGE SCALE GENOMIC DNA]</scope>
    <source>
        <strain evidence="2 3">Ac Nc2</strain>
    </source>
</reference>
<gene>
    <name evidence="2" type="ORF">BN9_086970</name>
</gene>
<evidence type="ECO:0000313" key="3">
    <source>
        <dbReference type="Proteomes" id="UP000053237"/>
    </source>
</evidence>
<keyword evidence="1" id="KW-0732">Signal</keyword>
<accession>A0A024FUB0</accession>
<protein>
    <submittedName>
        <fullName evidence="2">Uncharacterized protein</fullName>
    </submittedName>
</protein>
<sequence length="221" mass="24452">MVRQSVQSILVLALVHNASALLKRLYDENIEIPPDAMVMYLVADKLSTCDRIVNSDVFHANSYTINSTTGKDNANAITCRIFNASDHAIIEPYLRTDLVYSDMIRCSDTQSNTEKSCSVAGCCGNGQCTSSTDQKKYVCKSDRDYLLDIELSTFKTEDSFITSGVKTKDDCRTCSTAGVVPDGQKYSYFRYSPEAQECVRMKKAEKGTEVRGSVSGKCHHA</sequence>
<evidence type="ECO:0000256" key="1">
    <source>
        <dbReference type="SAM" id="SignalP"/>
    </source>
</evidence>
<proteinExistence type="predicted"/>
<organism evidence="2 3">
    <name type="scientific">Albugo candida</name>
    <dbReference type="NCBI Taxonomy" id="65357"/>
    <lineage>
        <taxon>Eukaryota</taxon>
        <taxon>Sar</taxon>
        <taxon>Stramenopiles</taxon>
        <taxon>Oomycota</taxon>
        <taxon>Peronosporomycetes</taxon>
        <taxon>Albuginales</taxon>
        <taxon>Albuginaceae</taxon>
        <taxon>Albugo</taxon>
    </lineage>
</organism>
<evidence type="ECO:0000313" key="2">
    <source>
        <dbReference type="EMBL" id="CCI10254.1"/>
    </source>
</evidence>
<feature type="signal peptide" evidence="1">
    <location>
        <begin position="1"/>
        <end position="20"/>
    </location>
</feature>
<dbReference type="AlphaFoldDB" id="A0A024FUB0"/>